<dbReference type="InterPro" id="IPR011089">
    <property type="entry name" value="GmrSD_C"/>
</dbReference>
<feature type="domain" description="GmrSD restriction endonucleases C-terminal" evidence="2">
    <location>
        <begin position="398"/>
        <end position="529"/>
    </location>
</feature>
<accession>A0ABD6J902</accession>
<dbReference type="Pfam" id="PF03235">
    <property type="entry name" value="GmrSD_N"/>
    <property type="match status" value="1"/>
</dbReference>
<dbReference type="Proteomes" id="UP000470980">
    <property type="component" value="Unassembled WGS sequence"/>
</dbReference>
<evidence type="ECO:0000259" key="2">
    <source>
        <dbReference type="Pfam" id="PF07510"/>
    </source>
</evidence>
<dbReference type="PANTHER" id="PTHR35149:SF2">
    <property type="entry name" value="DUF262 DOMAIN-CONTAINING PROTEIN"/>
    <property type="match status" value="1"/>
</dbReference>
<sequence>MKADTIRLLDLLAQSKAIFEIPVYQRNYEWREEQCRQLFKDILLAAKEQKPHFTGAVVYVEESGPNMSHIYNIIDGQQRLTSCSLLLKAIADTSNDEELKEEIETNYLKNKFLSDNNHIRLKSVEKDREAYYAIMSDRIDEYDKPSKMKTNYKLFIRLIEESELSSSELFTAINFLNVVYIEINSNRDEENPQVIFESLNSTGVSLSASDLVRNFILMSLDSEEQTKLYKEYWIKIESLFINNNIFAEFIRHYLISKTKKAVKRENTYSVYKKYYYEQNFNAKEAVKELYTNVRYYSQLLNASTENKEFNKAVSHINTLDKKVLYPYLLKLLDMQVKQEISWNEVVDIAHLLESYIYRRMICSVPSNALNGLVVSLTNKENKNELEVVERRLLNNNFPTDKEFKEKLLEYPIYKKRKDCAKLTLEVLEESKTKETIDFEKTQVEHIMQKKLSTDWRIEVTNAESTNRQYGDTIGNLTLTGYNQEMSNKVYTEKRKFYSKSNIVLSREISEKYEVWDKNSIVERAKNLADELCRIFERPTLIKKNIADTYKGEHNILDELDVTGQKPAYLIIQEHDYQVSTWGSMIVTFFNYIWENDSMTYNKLKSEKTLEWLFSNIRNPKVLKNGDVIETNFSANTVVAVLAKVSEMCGISEEVSYILK</sequence>
<dbReference type="RefSeq" id="WP_161011017.1">
    <property type="nucleotide sequence ID" value="NZ_VSTR01000013.1"/>
</dbReference>
<organism evidence="3 4">
    <name type="scientific">Ligilactobacillus salivarius</name>
    <dbReference type="NCBI Taxonomy" id="1624"/>
    <lineage>
        <taxon>Bacteria</taxon>
        <taxon>Bacillati</taxon>
        <taxon>Bacillota</taxon>
        <taxon>Bacilli</taxon>
        <taxon>Lactobacillales</taxon>
        <taxon>Lactobacillaceae</taxon>
        <taxon>Ligilactobacillus</taxon>
    </lineage>
</organism>
<evidence type="ECO:0000313" key="4">
    <source>
        <dbReference type="Proteomes" id="UP000470980"/>
    </source>
</evidence>
<dbReference type="InterPro" id="IPR004919">
    <property type="entry name" value="GmrSD_N"/>
</dbReference>
<dbReference type="Pfam" id="PF07510">
    <property type="entry name" value="GmrSD_C"/>
    <property type="match status" value="1"/>
</dbReference>
<reference evidence="3 4" key="1">
    <citation type="journal article" date="2020" name="Food Funct.">
        <title>Screening of Lactobacillus salivarius strains from the feces of Chinese populations and the evaluation of their effects against intestinal inflammation in mice.</title>
        <authorList>
            <person name="Zhai Q."/>
            <person name="Shen X."/>
            <person name="Cen S."/>
            <person name="Zhang C."/>
            <person name="Tian F."/>
            <person name="Zhao J."/>
            <person name="Zhang H."/>
            <person name="Xue Y."/>
            <person name="Chen W."/>
        </authorList>
    </citation>
    <scope>NUCLEOTIDE SEQUENCE [LARGE SCALE GENOMIC DNA]</scope>
    <source>
        <strain evidence="3 4">FZJTZ9M6.scaf</strain>
    </source>
</reference>
<feature type="domain" description="GmrSD restriction endonucleases N-terminal" evidence="1">
    <location>
        <begin position="9"/>
        <end position="216"/>
    </location>
</feature>
<name>A0ABD6J902_9LACO</name>
<protein>
    <submittedName>
        <fullName evidence="3">DUF262 domain-containing protein</fullName>
    </submittedName>
</protein>
<evidence type="ECO:0000313" key="3">
    <source>
        <dbReference type="EMBL" id="MYY73556.1"/>
    </source>
</evidence>
<dbReference type="AlphaFoldDB" id="A0ABD6J902"/>
<evidence type="ECO:0000259" key="1">
    <source>
        <dbReference type="Pfam" id="PF03235"/>
    </source>
</evidence>
<proteinExistence type="predicted"/>
<dbReference type="EMBL" id="VSTR01000013">
    <property type="protein sequence ID" value="MYY73556.1"/>
    <property type="molecule type" value="Genomic_DNA"/>
</dbReference>
<comment type="caution">
    <text evidence="3">The sequence shown here is derived from an EMBL/GenBank/DDBJ whole genome shotgun (WGS) entry which is preliminary data.</text>
</comment>
<dbReference type="PANTHER" id="PTHR35149">
    <property type="entry name" value="SLL5132 PROTEIN"/>
    <property type="match status" value="1"/>
</dbReference>
<gene>
    <name evidence="3" type="ORF">FYL10_07880</name>
</gene>